<keyword evidence="1" id="KW-1133">Transmembrane helix</keyword>
<dbReference type="EMBL" id="CAOQHR010000007">
    <property type="protein sequence ID" value="CAI6337539.1"/>
    <property type="molecule type" value="Genomic_DNA"/>
</dbReference>
<dbReference type="Proteomes" id="UP001152607">
    <property type="component" value="Unassembled WGS sequence"/>
</dbReference>
<dbReference type="AlphaFoldDB" id="A0A9W4UKV0"/>
<sequence length="109" mass="12315">MLGLDMGSHVHIPLYPCHYMYPTTVRARLLVIPEGREWCSVCPDSHPTISTTIVVWLAAHHLLINGFMILFFGATSIRSGNAFHFPFVPSRFRFLEQENSYVGFTCVGS</sequence>
<accession>A0A9W4UKV0</accession>
<protein>
    <submittedName>
        <fullName evidence="2">Uncharacterized protein</fullName>
    </submittedName>
</protein>
<organism evidence="2 3">
    <name type="scientific">Periconia digitata</name>
    <dbReference type="NCBI Taxonomy" id="1303443"/>
    <lineage>
        <taxon>Eukaryota</taxon>
        <taxon>Fungi</taxon>
        <taxon>Dikarya</taxon>
        <taxon>Ascomycota</taxon>
        <taxon>Pezizomycotina</taxon>
        <taxon>Dothideomycetes</taxon>
        <taxon>Pleosporomycetidae</taxon>
        <taxon>Pleosporales</taxon>
        <taxon>Massarineae</taxon>
        <taxon>Periconiaceae</taxon>
        <taxon>Periconia</taxon>
    </lineage>
</organism>
<feature type="transmembrane region" description="Helical" evidence="1">
    <location>
        <begin position="53"/>
        <end position="74"/>
    </location>
</feature>
<proteinExistence type="predicted"/>
<evidence type="ECO:0000313" key="3">
    <source>
        <dbReference type="Proteomes" id="UP001152607"/>
    </source>
</evidence>
<comment type="caution">
    <text evidence="2">The sequence shown here is derived from an EMBL/GenBank/DDBJ whole genome shotgun (WGS) entry which is preliminary data.</text>
</comment>
<keyword evidence="3" id="KW-1185">Reference proteome</keyword>
<name>A0A9W4UKV0_9PLEO</name>
<keyword evidence="1" id="KW-0472">Membrane</keyword>
<evidence type="ECO:0000313" key="2">
    <source>
        <dbReference type="EMBL" id="CAI6337539.1"/>
    </source>
</evidence>
<reference evidence="2" key="1">
    <citation type="submission" date="2023-01" db="EMBL/GenBank/DDBJ databases">
        <authorList>
            <person name="Van Ghelder C."/>
            <person name="Rancurel C."/>
        </authorList>
    </citation>
    <scope>NUCLEOTIDE SEQUENCE</scope>
    <source>
        <strain evidence="2">CNCM I-4278</strain>
    </source>
</reference>
<gene>
    <name evidence="2" type="ORF">PDIGIT_LOCUS10652</name>
</gene>
<keyword evidence="1" id="KW-0812">Transmembrane</keyword>
<evidence type="ECO:0000256" key="1">
    <source>
        <dbReference type="SAM" id="Phobius"/>
    </source>
</evidence>